<dbReference type="GO" id="GO:0006777">
    <property type="term" value="P:Mo-molybdopterin cofactor biosynthetic process"/>
    <property type="evidence" value="ECO:0007669"/>
    <property type="project" value="UniProtKB-KW"/>
</dbReference>
<dbReference type="Pfam" id="PF02634">
    <property type="entry name" value="FdhD-NarQ"/>
    <property type="match status" value="1"/>
</dbReference>
<reference evidence="3 4" key="1">
    <citation type="submission" date="2010-11" db="EMBL/GenBank/DDBJ databases">
        <title>The complete genome of Thermotoga thermarum DSM 5069.</title>
        <authorList>
            <consortium name="US DOE Joint Genome Institute (JGI-PGF)"/>
            <person name="Lucas S."/>
            <person name="Copeland A."/>
            <person name="Lapidus A."/>
            <person name="Bruce D."/>
            <person name="Goodwin L."/>
            <person name="Pitluck S."/>
            <person name="Kyrpides N."/>
            <person name="Mavromatis K."/>
            <person name="Ivanova N."/>
            <person name="Zeytun A."/>
            <person name="Brettin T."/>
            <person name="Detter J.C."/>
            <person name="Tapia R."/>
            <person name="Han C."/>
            <person name="Land M."/>
            <person name="Hauser L."/>
            <person name="Markowitz V."/>
            <person name="Cheng J.-F."/>
            <person name="Hugenholtz P."/>
            <person name="Woyke T."/>
            <person name="Wu D."/>
            <person name="Spring S."/>
            <person name="Schroeder M."/>
            <person name="Brambilla E."/>
            <person name="Klenk H.-P."/>
            <person name="Eisen J.A."/>
        </authorList>
    </citation>
    <scope>NUCLEOTIDE SEQUENCE [LARGE SCALE GENOMIC DNA]</scope>
    <source>
        <strain evidence="3 4">DSM 5069</strain>
    </source>
</reference>
<dbReference type="SUPFAM" id="SSF53927">
    <property type="entry name" value="Cytidine deaminase-like"/>
    <property type="match status" value="1"/>
</dbReference>
<evidence type="ECO:0000313" key="3">
    <source>
        <dbReference type="EMBL" id="AEH50218.1"/>
    </source>
</evidence>
<dbReference type="eggNOG" id="COG1526">
    <property type="taxonomic scope" value="Bacteria"/>
</dbReference>
<evidence type="ECO:0000256" key="1">
    <source>
        <dbReference type="ARBA" id="ARBA00022490"/>
    </source>
</evidence>
<dbReference type="HOGENOM" id="CLU_056887_2_0_0"/>
<dbReference type="GO" id="GO:0016783">
    <property type="term" value="F:sulfurtransferase activity"/>
    <property type="evidence" value="ECO:0007669"/>
    <property type="project" value="InterPro"/>
</dbReference>
<dbReference type="RefSeq" id="WP_013931442.1">
    <property type="nucleotide sequence ID" value="NC_015707.1"/>
</dbReference>
<dbReference type="Gene3D" id="3.40.140.10">
    <property type="entry name" value="Cytidine Deaminase, domain 2"/>
    <property type="match status" value="1"/>
</dbReference>
<keyword evidence="1" id="KW-0963">Cytoplasm</keyword>
<evidence type="ECO:0000256" key="2">
    <source>
        <dbReference type="ARBA" id="ARBA00023150"/>
    </source>
</evidence>
<dbReference type="InterPro" id="IPR003786">
    <property type="entry name" value="FdhD"/>
</dbReference>
<dbReference type="KEGG" id="tta:Theth_0113"/>
<dbReference type="PATRIC" id="fig|688269.3.peg.113"/>
<gene>
    <name evidence="3" type="ORF">Theth_0113</name>
</gene>
<dbReference type="OrthoDB" id="9782042at2"/>
<keyword evidence="2" id="KW-0501">Molybdenum cofactor biosynthesis</keyword>
<organism evidence="3 4">
    <name type="scientific">Pseudothermotoga thermarum DSM 5069</name>
    <dbReference type="NCBI Taxonomy" id="688269"/>
    <lineage>
        <taxon>Bacteria</taxon>
        <taxon>Thermotogati</taxon>
        <taxon>Thermotogota</taxon>
        <taxon>Thermotogae</taxon>
        <taxon>Thermotogales</taxon>
        <taxon>Thermotogaceae</taxon>
        <taxon>Pseudothermotoga</taxon>
    </lineage>
</organism>
<accession>F7YUN3</accession>
<proteinExistence type="predicted"/>
<evidence type="ECO:0000313" key="4">
    <source>
        <dbReference type="Proteomes" id="UP000006804"/>
    </source>
</evidence>
<dbReference type="Proteomes" id="UP000006804">
    <property type="component" value="Chromosome"/>
</dbReference>
<dbReference type="NCBIfam" id="TIGR00129">
    <property type="entry name" value="fdhD_narQ"/>
    <property type="match status" value="1"/>
</dbReference>
<dbReference type="PIRSF" id="PIRSF015626">
    <property type="entry name" value="FdhD"/>
    <property type="match status" value="1"/>
</dbReference>
<sequence length="252" mass="28408">MKVKIFKCFTEGFCECFEDLVIDDSLIRVHLNGEFLFETHCLAEDVEEFVLGYMVFKGIRPVKWSFSFDGVNANLNLHEFKLFKSPMLVKFTPCMNAIKELQEFQNFSLEELPFKTKIRTSAVLKAMDHLLNDELHKKTGAVHLAGLYDSAGEPLVKFQDIGRHNAVDKVVGWMVKNNVDPTGKILLSSGRLPYDMVVKAVHAGVEVLASKAPAMASAIQLAEKLNLTLIGFVREGRMNVYTHPERVEEVEG</sequence>
<dbReference type="EMBL" id="CP002351">
    <property type="protein sequence ID" value="AEH50218.1"/>
    <property type="molecule type" value="Genomic_DNA"/>
</dbReference>
<keyword evidence="4" id="KW-1185">Reference proteome</keyword>
<dbReference type="PANTHER" id="PTHR30592:SF1">
    <property type="entry name" value="SULFUR CARRIER PROTEIN FDHD"/>
    <property type="match status" value="1"/>
</dbReference>
<protein>
    <submittedName>
        <fullName evidence="3">Formate dehydrogenase family accessory protein FdhD</fullName>
    </submittedName>
</protein>
<name>F7YUN3_9THEM</name>
<dbReference type="STRING" id="688269.Theth_0113"/>
<dbReference type="PANTHER" id="PTHR30592">
    <property type="entry name" value="FORMATE DEHYDROGENASE"/>
    <property type="match status" value="1"/>
</dbReference>
<dbReference type="InterPro" id="IPR016193">
    <property type="entry name" value="Cytidine_deaminase-like"/>
</dbReference>
<dbReference type="AlphaFoldDB" id="F7YUN3"/>